<dbReference type="EMBL" id="JAINVB010000002">
    <property type="protein sequence ID" value="MCK0088950.1"/>
    <property type="molecule type" value="Genomic_DNA"/>
</dbReference>
<dbReference type="PANTHER" id="PTHR37326:SF1">
    <property type="entry name" value="BLL3975 PROTEIN"/>
    <property type="match status" value="1"/>
</dbReference>
<evidence type="ECO:0000256" key="3">
    <source>
        <dbReference type="ARBA" id="ARBA00022801"/>
    </source>
</evidence>
<keyword evidence="2" id="KW-0479">Metal-binding</keyword>
<evidence type="ECO:0000259" key="5">
    <source>
        <dbReference type="Pfam" id="PF24827"/>
    </source>
</evidence>
<dbReference type="InterPro" id="IPR053138">
    <property type="entry name" value="N-alpha-Ac-DABA_deacetylase"/>
</dbReference>
<reference evidence="6" key="1">
    <citation type="journal article" date="2022" name="Cell Host Microbe">
        <title>Colonization of the live biotherapeutic product VE303 and modulation of the microbiota and metabolites in healthy volunteers.</title>
        <authorList>
            <person name="Dsouza M."/>
            <person name="Menon R."/>
            <person name="Crossette E."/>
            <person name="Bhattarai S.K."/>
            <person name="Schneider J."/>
            <person name="Kim Y.G."/>
            <person name="Reddy S."/>
            <person name="Caballero S."/>
            <person name="Felix C."/>
            <person name="Cornacchione L."/>
            <person name="Hendrickson J."/>
            <person name="Watson A.R."/>
            <person name="Minot S.S."/>
            <person name="Greenfield N."/>
            <person name="Schopf L."/>
            <person name="Szabady R."/>
            <person name="Patarroyo J."/>
            <person name="Smith W."/>
            <person name="Harrison P."/>
            <person name="Kuijper E.J."/>
            <person name="Kelly C.P."/>
            <person name="Olle B."/>
            <person name="Bobilev D."/>
            <person name="Silber J.L."/>
            <person name="Bucci V."/>
            <person name="Roberts B."/>
            <person name="Faith J."/>
            <person name="Norman J.M."/>
        </authorList>
    </citation>
    <scope>NUCLEOTIDE SEQUENCE</scope>
    <source>
        <strain evidence="6">VE303-04</strain>
    </source>
</reference>
<dbReference type="Pfam" id="PF24827">
    <property type="entry name" value="AstE_AspA_cat"/>
    <property type="match status" value="1"/>
</dbReference>
<organism evidence="6 8">
    <name type="scientific">Clostridium symbiosum</name>
    <name type="common">Bacteroides symbiosus</name>
    <dbReference type="NCBI Taxonomy" id="1512"/>
    <lineage>
        <taxon>Bacteria</taxon>
        <taxon>Bacillati</taxon>
        <taxon>Bacillota</taxon>
        <taxon>Clostridia</taxon>
        <taxon>Lachnospirales</taxon>
        <taxon>Lachnospiraceae</taxon>
        <taxon>Otoolea</taxon>
    </lineage>
</organism>
<evidence type="ECO:0000313" key="6">
    <source>
        <dbReference type="EMBL" id="MCK0088950.1"/>
    </source>
</evidence>
<dbReference type="SUPFAM" id="SSF53187">
    <property type="entry name" value="Zn-dependent exopeptidases"/>
    <property type="match status" value="1"/>
</dbReference>
<sequence>MSEHKKRSRLRLVLPALFLLTVILYLCRKPAGTTELIMEHTPLETSFTIMESGVPGNTILVVGGIHGDETSGWRAADKLKKVKPKTGTLIVLSPANAPGSRKGERNVELYRDLNRSFPGGKKRDLTDELAASIYQKIIEYSPDLVIDLHEASREGDRRDFLGNSLIITDSENIDGLIFDLLLESQDGSLNTSAPFTCYNGTPKGSLNRTVTETLGIPAITVEVSQEDDPDMRIRNHLAVVHRILKFYSME</sequence>
<evidence type="ECO:0000256" key="2">
    <source>
        <dbReference type="ARBA" id="ARBA00022723"/>
    </source>
</evidence>
<gene>
    <name evidence="6" type="ORF">K5I21_24405</name>
    <name evidence="7" type="ORF">PM006_22175</name>
</gene>
<dbReference type="InterPro" id="IPR055438">
    <property type="entry name" value="AstE_AspA_cat"/>
</dbReference>
<protein>
    <submittedName>
        <fullName evidence="6">Succinylglutamate desuccinylase/aspartoacylase family protein</fullName>
    </submittedName>
</protein>
<dbReference type="GO" id="GO:0016788">
    <property type="term" value="F:hydrolase activity, acting on ester bonds"/>
    <property type="evidence" value="ECO:0007669"/>
    <property type="project" value="InterPro"/>
</dbReference>
<dbReference type="Proteomes" id="UP001300871">
    <property type="component" value="Unassembled WGS sequence"/>
</dbReference>
<name>A0AAW5FAX9_CLOSY</name>
<evidence type="ECO:0000313" key="7">
    <source>
        <dbReference type="EMBL" id="MDB2002918.1"/>
    </source>
</evidence>
<reference evidence="7" key="2">
    <citation type="submission" date="2023-01" db="EMBL/GenBank/DDBJ databases">
        <title>Human gut microbiome strain richness.</title>
        <authorList>
            <person name="Chen-Liaw A."/>
        </authorList>
    </citation>
    <scope>NUCLEOTIDE SEQUENCE</scope>
    <source>
        <strain evidence="7">B1_m1001713B170214d0_201011</strain>
    </source>
</reference>
<dbReference type="AlphaFoldDB" id="A0AAW5FAX9"/>
<evidence type="ECO:0000313" key="8">
    <source>
        <dbReference type="Proteomes" id="UP001203136"/>
    </source>
</evidence>
<dbReference type="PANTHER" id="PTHR37326">
    <property type="entry name" value="BLL3975 PROTEIN"/>
    <property type="match status" value="1"/>
</dbReference>
<proteinExistence type="predicted"/>
<keyword evidence="3" id="KW-0378">Hydrolase</keyword>
<evidence type="ECO:0000256" key="1">
    <source>
        <dbReference type="ARBA" id="ARBA00001947"/>
    </source>
</evidence>
<feature type="domain" description="Succinylglutamate desuccinylase/Aspartoacylase catalytic" evidence="5">
    <location>
        <begin position="55"/>
        <end position="225"/>
    </location>
</feature>
<accession>A0AAW5FAX9</accession>
<evidence type="ECO:0000256" key="4">
    <source>
        <dbReference type="ARBA" id="ARBA00022833"/>
    </source>
</evidence>
<dbReference type="Proteomes" id="UP001203136">
    <property type="component" value="Unassembled WGS sequence"/>
</dbReference>
<dbReference type="Gene3D" id="3.40.630.10">
    <property type="entry name" value="Zn peptidases"/>
    <property type="match status" value="1"/>
</dbReference>
<comment type="cofactor">
    <cofactor evidence="1">
        <name>Zn(2+)</name>
        <dbReference type="ChEBI" id="CHEBI:29105"/>
    </cofactor>
</comment>
<dbReference type="RefSeq" id="WP_024738715.1">
    <property type="nucleotide sequence ID" value="NZ_CACRUA010000022.1"/>
</dbReference>
<keyword evidence="4" id="KW-0862">Zinc</keyword>
<dbReference type="GO" id="GO:0046872">
    <property type="term" value="F:metal ion binding"/>
    <property type="evidence" value="ECO:0007669"/>
    <property type="project" value="UniProtKB-KW"/>
</dbReference>
<dbReference type="EMBL" id="JAQLGM010000103">
    <property type="protein sequence ID" value="MDB2002918.1"/>
    <property type="molecule type" value="Genomic_DNA"/>
</dbReference>
<comment type="caution">
    <text evidence="6">The sequence shown here is derived from an EMBL/GenBank/DDBJ whole genome shotgun (WGS) entry which is preliminary data.</text>
</comment>
<dbReference type="GeneID" id="57968233"/>